<gene>
    <name evidence="1" type="ORF">ACFSAH_14050</name>
</gene>
<evidence type="ECO:0000313" key="1">
    <source>
        <dbReference type="EMBL" id="MFD1631001.1"/>
    </source>
</evidence>
<organism evidence="1 2">
    <name type="scientific">Pseudopedobacter beijingensis</name>
    <dbReference type="NCBI Taxonomy" id="1207056"/>
    <lineage>
        <taxon>Bacteria</taxon>
        <taxon>Pseudomonadati</taxon>
        <taxon>Bacteroidota</taxon>
        <taxon>Sphingobacteriia</taxon>
        <taxon>Sphingobacteriales</taxon>
        <taxon>Sphingobacteriaceae</taxon>
        <taxon>Pseudopedobacter</taxon>
    </lineage>
</organism>
<evidence type="ECO:0000313" key="2">
    <source>
        <dbReference type="Proteomes" id="UP001597118"/>
    </source>
</evidence>
<name>A0ABW4IE29_9SPHI</name>
<sequence>AVTRGRVGRCRTLKRAGSFMLTGPYLFEKDLKAIAAMIHVAPNTLGPVLSVNSLRDSRGAGINICSFSIFLVLVFL</sequence>
<dbReference type="RefSeq" id="WP_379663369.1">
    <property type="nucleotide sequence ID" value="NZ_JBHUDG010000020.1"/>
</dbReference>
<protein>
    <submittedName>
        <fullName evidence="1">Uncharacterized protein</fullName>
    </submittedName>
</protein>
<keyword evidence="2" id="KW-1185">Reference proteome</keyword>
<accession>A0ABW4IE29</accession>
<proteinExistence type="predicted"/>
<dbReference type="Proteomes" id="UP001597118">
    <property type="component" value="Unassembled WGS sequence"/>
</dbReference>
<reference evidence="2" key="1">
    <citation type="journal article" date="2019" name="Int. J. Syst. Evol. Microbiol.">
        <title>The Global Catalogue of Microorganisms (GCM) 10K type strain sequencing project: providing services to taxonomists for standard genome sequencing and annotation.</title>
        <authorList>
            <consortium name="The Broad Institute Genomics Platform"/>
            <consortium name="The Broad Institute Genome Sequencing Center for Infectious Disease"/>
            <person name="Wu L."/>
            <person name="Ma J."/>
        </authorList>
    </citation>
    <scope>NUCLEOTIDE SEQUENCE [LARGE SCALE GENOMIC DNA]</scope>
    <source>
        <strain evidence="2">CCUG 53762</strain>
    </source>
</reference>
<feature type="non-terminal residue" evidence="1">
    <location>
        <position position="1"/>
    </location>
</feature>
<comment type="caution">
    <text evidence="1">The sequence shown here is derived from an EMBL/GenBank/DDBJ whole genome shotgun (WGS) entry which is preliminary data.</text>
</comment>
<dbReference type="EMBL" id="JBHUDG010000020">
    <property type="protein sequence ID" value="MFD1631001.1"/>
    <property type="molecule type" value="Genomic_DNA"/>
</dbReference>